<feature type="coiled-coil region" evidence="1">
    <location>
        <begin position="10"/>
        <end position="65"/>
    </location>
</feature>
<reference evidence="2 3" key="1">
    <citation type="submission" date="2020-01" db="EMBL/GenBank/DDBJ databases">
        <authorList>
            <person name="Gupta K D."/>
        </authorList>
    </citation>
    <scope>NUCLEOTIDE SEQUENCE [LARGE SCALE GENOMIC DNA]</scope>
</reference>
<organism evidence="2 3">
    <name type="scientific">Cyclocybe aegerita</name>
    <name type="common">Black poplar mushroom</name>
    <name type="synonym">Agrocybe aegerita</name>
    <dbReference type="NCBI Taxonomy" id="1973307"/>
    <lineage>
        <taxon>Eukaryota</taxon>
        <taxon>Fungi</taxon>
        <taxon>Dikarya</taxon>
        <taxon>Basidiomycota</taxon>
        <taxon>Agaricomycotina</taxon>
        <taxon>Agaricomycetes</taxon>
        <taxon>Agaricomycetidae</taxon>
        <taxon>Agaricales</taxon>
        <taxon>Agaricineae</taxon>
        <taxon>Bolbitiaceae</taxon>
        <taxon>Cyclocybe</taxon>
    </lineage>
</organism>
<dbReference type="Proteomes" id="UP000467700">
    <property type="component" value="Unassembled WGS sequence"/>
</dbReference>
<proteinExistence type="predicted"/>
<sequence length="252" mass="28570">MLGKKLDDAEEAANDSIRQLKERIVRLEEAVRDLTQKQVVLWKCCEQLVTARKALKKRLNETHKKPPSAFKMTYKGRYTWKAHLIACLMVSSGTAEKHVGGTLQEIGHILSVEVPKAMRKCTVHRAILEKGVAADIQLVYEILKAGHTYSITYSSDSMSHKHIEYECHTIALKVVDYSNPNAKPIWKLRTLGVGTSELTEVFNNSPLTQHEGLRFVPDDFAYRLIGTSGDHAADQKQSHEILQIWRLEVILQ</sequence>
<comment type="caution">
    <text evidence="2">The sequence shown here is derived from an EMBL/GenBank/DDBJ whole genome shotgun (WGS) entry which is preliminary data.</text>
</comment>
<dbReference type="AlphaFoldDB" id="A0A8S0WYX9"/>
<evidence type="ECO:0000256" key="1">
    <source>
        <dbReference type="SAM" id="Coils"/>
    </source>
</evidence>
<dbReference type="EMBL" id="CACVBS010000075">
    <property type="protein sequence ID" value="CAA7269206.1"/>
    <property type="molecule type" value="Genomic_DNA"/>
</dbReference>
<protein>
    <submittedName>
        <fullName evidence="2">Uncharacterized protein</fullName>
    </submittedName>
</protein>
<dbReference type="OrthoDB" id="3052721at2759"/>
<accession>A0A8S0WYX9</accession>
<gene>
    <name evidence="2" type="ORF">AAE3_LOCUS11388</name>
</gene>
<name>A0A8S0WYX9_CYCAE</name>
<keyword evidence="1" id="KW-0175">Coiled coil</keyword>
<evidence type="ECO:0000313" key="3">
    <source>
        <dbReference type="Proteomes" id="UP000467700"/>
    </source>
</evidence>
<keyword evidence="3" id="KW-1185">Reference proteome</keyword>
<evidence type="ECO:0000313" key="2">
    <source>
        <dbReference type="EMBL" id="CAA7269206.1"/>
    </source>
</evidence>